<evidence type="ECO:0000256" key="2">
    <source>
        <dbReference type="ARBA" id="ARBA00022475"/>
    </source>
</evidence>
<dbReference type="HOGENOM" id="CLU_932946_0_0_9"/>
<keyword evidence="4 6" id="KW-1133">Transmembrane helix</keyword>
<dbReference type="RefSeq" id="WP_013840722.1">
    <property type="nucleotide sequence ID" value="NC_015589.1"/>
</dbReference>
<evidence type="ECO:0000313" key="8">
    <source>
        <dbReference type="EMBL" id="AEG58948.1"/>
    </source>
</evidence>
<sequence>MVRINAFGSLIGLSVFFFFLAGLLWYQRSPVTEKLNQLGPAPVRKEPVLWQKILGVSLRGDIKEKELFSADLILSAFTAVCLYIFLLDMVTALLAGLGTFFIFPRMYARYRIRKLQLEFNRNLPRAVYSITSTLQGGSTLLQGFGNAHRELLYPVNQLFLQVVEDTEASVPLEQAVQNMADKVGTSAAYLLADSIALIKEIGGGEAAINLLESVAESVREEEYIAQKIRANTRYLLAAFAFCTAFPFGLAAFLSFTMPEYLQIMATLQGKILTALSGIILLTGWWIVYGIIKRTREML</sequence>
<feature type="transmembrane region" description="Helical" evidence="6">
    <location>
        <begin position="6"/>
        <end position="26"/>
    </location>
</feature>
<feature type="transmembrane region" description="Helical" evidence="6">
    <location>
        <begin position="267"/>
        <end position="291"/>
    </location>
</feature>
<dbReference type="PANTHER" id="PTHR35007:SF1">
    <property type="entry name" value="PILUS ASSEMBLY PROTEIN"/>
    <property type="match status" value="1"/>
</dbReference>
<dbReference type="PANTHER" id="PTHR35007">
    <property type="entry name" value="INTEGRAL MEMBRANE PROTEIN-RELATED"/>
    <property type="match status" value="1"/>
</dbReference>
<reference evidence="8 9" key="2">
    <citation type="journal article" date="2012" name="Stand. Genomic Sci.">
        <title>Complete genome sequence of the sulfate-reducing firmicute Desulfotomaculum ruminis type strain (DL(T)).</title>
        <authorList>
            <person name="Spring S."/>
            <person name="Visser M."/>
            <person name="Lu M."/>
            <person name="Copeland A."/>
            <person name="Lapidus A."/>
            <person name="Lucas S."/>
            <person name="Cheng J.F."/>
            <person name="Han C."/>
            <person name="Tapia R."/>
            <person name="Goodwin L.A."/>
            <person name="Pitluck S."/>
            <person name="Ivanova N."/>
            <person name="Land M."/>
            <person name="Hauser L."/>
            <person name="Larimer F."/>
            <person name="Rohde M."/>
            <person name="Goker M."/>
            <person name="Detter J.C."/>
            <person name="Kyrpides N.C."/>
            <person name="Woyke T."/>
            <person name="Schaap P.J."/>
            <person name="Plugge C.M."/>
            <person name="Muyzer G."/>
            <person name="Kuever J."/>
            <person name="Pereira I.A."/>
            <person name="Parshina S.N."/>
            <person name="Bernier-Latmani R."/>
            <person name="Stams A.J."/>
            <person name="Klenk H.P."/>
        </authorList>
    </citation>
    <scope>NUCLEOTIDE SEQUENCE [LARGE SCALE GENOMIC DNA]</scope>
    <source>
        <strain evidence="9">ATCC 23193 / DSM 2154 / NCIB 8452 / DL</strain>
    </source>
</reference>
<dbReference type="InterPro" id="IPR018076">
    <property type="entry name" value="T2SS_GspF_dom"/>
</dbReference>
<evidence type="ECO:0000256" key="5">
    <source>
        <dbReference type="ARBA" id="ARBA00023136"/>
    </source>
</evidence>
<evidence type="ECO:0000259" key="7">
    <source>
        <dbReference type="Pfam" id="PF00482"/>
    </source>
</evidence>
<evidence type="ECO:0000256" key="1">
    <source>
        <dbReference type="ARBA" id="ARBA00004651"/>
    </source>
</evidence>
<evidence type="ECO:0000256" key="3">
    <source>
        <dbReference type="ARBA" id="ARBA00022692"/>
    </source>
</evidence>
<protein>
    <submittedName>
        <fullName evidence="8">Type II secretion system F domain protein</fullName>
    </submittedName>
</protein>
<organism evidence="8 9">
    <name type="scientific">Desulforamulus ruminis (strain ATCC 23193 / DSM 2154 / NCIMB 8452 / DL)</name>
    <name type="common">Desulfotomaculum ruminis</name>
    <dbReference type="NCBI Taxonomy" id="696281"/>
    <lineage>
        <taxon>Bacteria</taxon>
        <taxon>Bacillati</taxon>
        <taxon>Bacillota</taxon>
        <taxon>Clostridia</taxon>
        <taxon>Eubacteriales</taxon>
        <taxon>Peptococcaceae</taxon>
        <taxon>Desulforamulus</taxon>
    </lineage>
</organism>
<accession>F6DTD1</accession>
<proteinExistence type="predicted"/>
<evidence type="ECO:0000256" key="4">
    <source>
        <dbReference type="ARBA" id="ARBA00022989"/>
    </source>
</evidence>
<reference evidence="9" key="1">
    <citation type="submission" date="2011-05" db="EMBL/GenBank/DDBJ databases">
        <title>Complete sequence of Desulfotomaculum ruminis DSM 2154.</title>
        <authorList>
            <person name="Lucas S."/>
            <person name="Copeland A."/>
            <person name="Lapidus A."/>
            <person name="Cheng J.-F."/>
            <person name="Goodwin L."/>
            <person name="Pitluck S."/>
            <person name="Lu M."/>
            <person name="Detter J.C."/>
            <person name="Han C."/>
            <person name="Tapia R."/>
            <person name="Land M."/>
            <person name="Hauser L."/>
            <person name="Kyrpides N."/>
            <person name="Ivanova N."/>
            <person name="Mikhailova N."/>
            <person name="Pagani I."/>
            <person name="Stams A.J.M."/>
            <person name="Plugge C.M."/>
            <person name="Muyzer G."/>
            <person name="Kuever J."/>
            <person name="Parshina S.N."/>
            <person name="Ivanova A.E."/>
            <person name="Nazina T.N."/>
            <person name="Brambilla E."/>
            <person name="Spring S."/>
            <person name="Klenk H.-P."/>
            <person name="Woyke T."/>
        </authorList>
    </citation>
    <scope>NUCLEOTIDE SEQUENCE [LARGE SCALE GENOMIC DNA]</scope>
    <source>
        <strain evidence="9">ATCC 23193 / DSM 2154 / NCIB 8452 / DL</strain>
    </source>
</reference>
<feature type="domain" description="Type II secretion system protein GspF" evidence="7">
    <location>
        <begin position="130"/>
        <end position="253"/>
    </location>
</feature>
<dbReference type="AlphaFoldDB" id="F6DTD1"/>
<dbReference type="Pfam" id="PF00482">
    <property type="entry name" value="T2SSF"/>
    <property type="match status" value="1"/>
</dbReference>
<dbReference type="eggNOG" id="COG4965">
    <property type="taxonomic scope" value="Bacteria"/>
</dbReference>
<evidence type="ECO:0000256" key="6">
    <source>
        <dbReference type="SAM" id="Phobius"/>
    </source>
</evidence>
<feature type="transmembrane region" description="Helical" evidence="6">
    <location>
        <begin position="234"/>
        <end position="255"/>
    </location>
</feature>
<keyword evidence="2" id="KW-1003">Cell membrane</keyword>
<comment type="subcellular location">
    <subcellularLocation>
        <location evidence="1">Cell membrane</location>
        <topology evidence="1">Multi-pass membrane protein</topology>
    </subcellularLocation>
</comment>
<evidence type="ECO:0000313" key="9">
    <source>
        <dbReference type="Proteomes" id="UP000009234"/>
    </source>
</evidence>
<dbReference type="Proteomes" id="UP000009234">
    <property type="component" value="Chromosome"/>
</dbReference>
<dbReference type="OrthoDB" id="9803381at2"/>
<keyword evidence="5 6" id="KW-0472">Membrane</keyword>
<dbReference type="STRING" id="696281.Desru_0663"/>
<dbReference type="KEGG" id="dru:Desru_0663"/>
<gene>
    <name evidence="8" type="ordered locus">Desru_0663</name>
</gene>
<keyword evidence="3 6" id="KW-0812">Transmembrane</keyword>
<keyword evidence="9" id="KW-1185">Reference proteome</keyword>
<feature type="transmembrane region" description="Helical" evidence="6">
    <location>
        <begin position="92"/>
        <end position="108"/>
    </location>
</feature>
<dbReference type="GO" id="GO:0005886">
    <property type="term" value="C:plasma membrane"/>
    <property type="evidence" value="ECO:0007669"/>
    <property type="project" value="UniProtKB-SubCell"/>
</dbReference>
<dbReference type="EMBL" id="CP002780">
    <property type="protein sequence ID" value="AEG58948.1"/>
    <property type="molecule type" value="Genomic_DNA"/>
</dbReference>
<name>F6DTD1_DESRL</name>